<name>A0AAC9RIZ8_9CLOT</name>
<evidence type="ECO:0000313" key="6">
    <source>
        <dbReference type="Proteomes" id="UP000192478"/>
    </source>
</evidence>
<feature type="domain" description="HTH cro/C1-type" evidence="2">
    <location>
        <begin position="39"/>
        <end position="93"/>
    </location>
</feature>
<dbReference type="SUPFAM" id="SSF47413">
    <property type="entry name" value="lambda repressor-like DNA-binding domains"/>
    <property type="match status" value="1"/>
</dbReference>
<dbReference type="AlphaFoldDB" id="A0AAC9RIZ8"/>
<dbReference type="SMART" id="SM00530">
    <property type="entry name" value="HTH_XRE"/>
    <property type="match status" value="1"/>
</dbReference>
<dbReference type="PANTHER" id="PTHR46558">
    <property type="entry name" value="TRACRIPTIONAL REGULATORY PROTEIN-RELATED-RELATED"/>
    <property type="match status" value="1"/>
</dbReference>
<dbReference type="Proteomes" id="UP000192478">
    <property type="component" value="Chromosome"/>
</dbReference>
<dbReference type="Pfam" id="PF01381">
    <property type="entry name" value="HTH_3"/>
    <property type="match status" value="1"/>
</dbReference>
<evidence type="ECO:0000256" key="1">
    <source>
        <dbReference type="ARBA" id="ARBA00023125"/>
    </source>
</evidence>
<gene>
    <name evidence="4" type="primary">hipB</name>
    <name evidence="3" type="ORF">BJL90_16990</name>
    <name evidence="4" type="ORF">CLFO_23490</name>
</gene>
<reference evidence="3 5" key="1">
    <citation type="submission" date="2016-10" db="EMBL/GenBank/DDBJ databases">
        <title>Complete Genome Sequence of Acetogen Clostridium formicoaceticum ATCC 27076.</title>
        <authorList>
            <person name="Bao T."/>
            <person name="Cheng C."/>
            <person name="Zhao J."/>
            <person name="Yang S.-T."/>
            <person name="Wang J."/>
            <person name="Wang M."/>
        </authorList>
    </citation>
    <scope>NUCLEOTIDE SEQUENCE [LARGE SCALE GENOMIC DNA]</scope>
    <source>
        <strain evidence="3 5">ATCC 27076</strain>
    </source>
</reference>
<dbReference type="PANTHER" id="PTHR46558:SF4">
    <property type="entry name" value="DNA-BIDING PHAGE PROTEIN"/>
    <property type="match status" value="1"/>
</dbReference>
<dbReference type="InterPro" id="IPR001387">
    <property type="entry name" value="Cro/C1-type_HTH"/>
</dbReference>
<keyword evidence="1" id="KW-0238">DNA-binding</keyword>
<accession>A0AAC9RIZ8</accession>
<dbReference type="KEGG" id="cfm:BJL90_16990"/>
<organism evidence="4 6">
    <name type="scientific">Clostridium formicaceticum</name>
    <dbReference type="NCBI Taxonomy" id="1497"/>
    <lineage>
        <taxon>Bacteria</taxon>
        <taxon>Bacillati</taxon>
        <taxon>Bacillota</taxon>
        <taxon>Clostridia</taxon>
        <taxon>Eubacteriales</taxon>
        <taxon>Clostridiaceae</taxon>
        <taxon>Clostridium</taxon>
    </lineage>
</organism>
<keyword evidence="5" id="KW-1185">Reference proteome</keyword>
<evidence type="ECO:0000313" key="5">
    <source>
        <dbReference type="Proteomes" id="UP000177894"/>
    </source>
</evidence>
<sequence>MPFKKIDAKKMLQDKIEKDKEFAKTYEEVKKEYTLIQQVIKARKEMGLTQKELANKVGVTQQVISRFENEKNAPTLDNLIKILDGLDLEISISKKKDYISI</sequence>
<dbReference type="EMBL" id="CP017603">
    <property type="protein sequence ID" value="AOY77398.1"/>
    <property type="molecule type" value="Genomic_DNA"/>
</dbReference>
<dbReference type="CDD" id="cd00093">
    <property type="entry name" value="HTH_XRE"/>
    <property type="match status" value="1"/>
</dbReference>
<dbReference type="InterPro" id="IPR010982">
    <property type="entry name" value="Lambda_DNA-bd_dom_sf"/>
</dbReference>
<dbReference type="RefSeq" id="WP_070970790.1">
    <property type="nucleotide sequence ID" value="NZ_CP017603.1"/>
</dbReference>
<dbReference type="GO" id="GO:0003677">
    <property type="term" value="F:DNA binding"/>
    <property type="evidence" value="ECO:0007669"/>
    <property type="project" value="UniProtKB-KW"/>
</dbReference>
<evidence type="ECO:0000313" key="3">
    <source>
        <dbReference type="EMBL" id="AOY77398.1"/>
    </source>
</evidence>
<dbReference type="Proteomes" id="UP000177894">
    <property type="component" value="Chromosome"/>
</dbReference>
<dbReference type="PROSITE" id="PS50943">
    <property type="entry name" value="HTH_CROC1"/>
    <property type="match status" value="1"/>
</dbReference>
<dbReference type="Gene3D" id="1.10.260.40">
    <property type="entry name" value="lambda repressor-like DNA-binding domains"/>
    <property type="match status" value="1"/>
</dbReference>
<proteinExistence type="predicted"/>
<evidence type="ECO:0000259" key="2">
    <source>
        <dbReference type="PROSITE" id="PS50943"/>
    </source>
</evidence>
<reference evidence="4 6" key="2">
    <citation type="submission" date="2017-03" db="EMBL/GenBank/DDBJ databases">
        <title>Complete sequence of Clostridium formicaceticum DSM 92.</title>
        <authorList>
            <person name="Poehlein A."/>
            <person name="Karl M."/>
            <person name="Bengelsdorf F.R."/>
            <person name="Duerre P."/>
            <person name="Daniel R."/>
        </authorList>
    </citation>
    <scope>NUCLEOTIDE SEQUENCE [LARGE SCALE GENOMIC DNA]</scope>
    <source>
        <strain evidence="4 6">DSM 92</strain>
    </source>
</reference>
<protein>
    <submittedName>
        <fullName evidence="4">Antitoxin HipB</fullName>
    </submittedName>
</protein>
<evidence type="ECO:0000313" key="4">
    <source>
        <dbReference type="EMBL" id="ARE87949.1"/>
    </source>
</evidence>
<dbReference type="EMBL" id="CP020559">
    <property type="protein sequence ID" value="ARE87949.1"/>
    <property type="molecule type" value="Genomic_DNA"/>
</dbReference>